<evidence type="ECO:0000313" key="1">
    <source>
        <dbReference type="EMBL" id="XCN73239.1"/>
    </source>
</evidence>
<dbReference type="AlphaFoldDB" id="A0AAU8LWH1"/>
<sequence length="357" mass="39477">MQTIQWRPEVNAMTTPPSWRILAVPRRSAGIEDIADDIALRHPNFSKADILTILRAEDKAVQARLLNGEQVTKEGSWSWFVSFSGRLNHPNDPLPPIDQCLNVNVRISPPFTRAIRQSARTERLPVREKKPVISTARDAVLDLDNVLNPDGMLRLGGRNLDFDPKQPDSQCLIQGTESGSAIQSRFGRIENSSIILIPDIPAQSQPWNNEYTVSVSTRYSAHGTLRTGTCGQMLRSPLRLSGLGLPDPPEHGILTGNAASPYVSVIGGTVTADEMLRIQVILDHRKKVLLFSLLDMEKKGRTGTAVPVRENGEYTLQGFADSAVSSLSIRVNDYAALQEMVRNDYGGRLLDILDIRL</sequence>
<organism evidence="1">
    <name type="scientific">Candidatus Electrothrix aestuarii</name>
    <dbReference type="NCBI Taxonomy" id="3062594"/>
    <lineage>
        <taxon>Bacteria</taxon>
        <taxon>Pseudomonadati</taxon>
        <taxon>Thermodesulfobacteriota</taxon>
        <taxon>Desulfobulbia</taxon>
        <taxon>Desulfobulbales</taxon>
        <taxon>Desulfobulbaceae</taxon>
        <taxon>Candidatus Electrothrix</taxon>
    </lineage>
</organism>
<dbReference type="KEGG" id="eaj:Q3M24_00290"/>
<reference evidence="1" key="1">
    <citation type="journal article" date="2024" name="Syst. Appl. Microbiol.">
        <title>First single-strain enrichments of Electrothrix cable bacteria, description of E. aestuarii sp. nov. and E. rattekaaiensis sp. nov., and proposal of a cable bacteria taxonomy following the rules of the SeqCode.</title>
        <authorList>
            <person name="Plum-Jensen L.E."/>
            <person name="Schramm A."/>
            <person name="Marshall I.P.G."/>
        </authorList>
    </citation>
    <scope>NUCLEOTIDE SEQUENCE</scope>
    <source>
        <strain evidence="1">Rat1</strain>
    </source>
</reference>
<name>A0AAU8LWH1_9BACT</name>
<reference evidence="1" key="2">
    <citation type="submission" date="2024-06" db="EMBL/GenBank/DDBJ databases">
        <authorList>
            <person name="Plum-Jensen L.E."/>
            <person name="Schramm A."/>
            <person name="Marshall I.P.G."/>
        </authorList>
    </citation>
    <scope>NUCLEOTIDE SEQUENCE</scope>
    <source>
        <strain evidence="1">Rat1</strain>
    </source>
</reference>
<protein>
    <submittedName>
        <fullName evidence="1">Uncharacterized protein</fullName>
    </submittedName>
</protein>
<dbReference type="EMBL" id="CP159373">
    <property type="protein sequence ID" value="XCN73239.1"/>
    <property type="molecule type" value="Genomic_DNA"/>
</dbReference>
<proteinExistence type="predicted"/>
<gene>
    <name evidence="1" type="ORF">Q3M24_00290</name>
</gene>
<accession>A0AAU8LWH1</accession>